<dbReference type="EMBL" id="FQZP01000002">
    <property type="protein sequence ID" value="SHI41402.1"/>
    <property type="molecule type" value="Genomic_DNA"/>
</dbReference>
<gene>
    <name evidence="1" type="ORF">SAMN05444373_10024</name>
</gene>
<dbReference type="AlphaFoldDB" id="A0A1M6AY61"/>
<accession>A0A1M6AY61</accession>
<reference evidence="1 2" key="1">
    <citation type="submission" date="2016-11" db="EMBL/GenBank/DDBJ databases">
        <authorList>
            <person name="Varghese N."/>
            <person name="Submissions S."/>
        </authorList>
    </citation>
    <scope>NUCLEOTIDE SEQUENCE [LARGE SCALE GENOMIC DNA]</scope>
    <source>
        <strain evidence="1 2">DSM 19027</strain>
    </source>
</reference>
<evidence type="ECO:0000313" key="1">
    <source>
        <dbReference type="EMBL" id="SHI41402.1"/>
    </source>
</evidence>
<keyword evidence="2" id="KW-1185">Reference proteome</keyword>
<organism evidence="1 2">
    <name type="scientific">Thermoclostridium caenicola</name>
    <dbReference type="NCBI Taxonomy" id="659425"/>
    <lineage>
        <taxon>Bacteria</taxon>
        <taxon>Bacillati</taxon>
        <taxon>Bacillota</taxon>
        <taxon>Clostridia</taxon>
        <taxon>Eubacteriales</taxon>
        <taxon>Oscillospiraceae</taxon>
        <taxon>Thermoclostridium</taxon>
    </lineage>
</organism>
<protein>
    <submittedName>
        <fullName evidence="1">Uncharacterized protein</fullName>
    </submittedName>
</protein>
<proteinExistence type="predicted"/>
<evidence type="ECO:0000313" key="2">
    <source>
        <dbReference type="Proteomes" id="UP000324781"/>
    </source>
</evidence>
<name>A0A1M6AY61_9FIRM</name>
<sequence>MREVFYVGGRRQHQFFFSHGAIVRRIGTPAANSVWRFTGFARLLRIIDKLIAVAYIGYILRKVACQGIIHGKAAVRNEEKT</sequence>
<dbReference type="Proteomes" id="UP000324781">
    <property type="component" value="Unassembled WGS sequence"/>
</dbReference>